<dbReference type="PANTHER" id="PTHR35092:SF1">
    <property type="entry name" value="CHLORINASE MJ1651"/>
    <property type="match status" value="1"/>
</dbReference>
<keyword evidence="7" id="KW-1185">Reference proteome</keyword>
<dbReference type="RefSeq" id="WP_248824872.1">
    <property type="nucleotide sequence ID" value="NZ_JALKFT010000010.1"/>
</dbReference>
<dbReference type="SUPFAM" id="SSF102522">
    <property type="entry name" value="Bacterial fluorinating enzyme, N-terminal domain"/>
    <property type="match status" value="1"/>
</dbReference>
<reference evidence="6 7" key="1">
    <citation type="submission" date="2022-04" db="EMBL/GenBank/DDBJ databases">
        <title>Genome diversity in the genus Frankia.</title>
        <authorList>
            <person name="Carlos-Shanley C."/>
            <person name="Hahn D."/>
        </authorList>
    </citation>
    <scope>NUCLEOTIDE SEQUENCE [LARGE SCALE GENOMIC DNA]</scope>
    <source>
        <strain evidence="6 7">Ag45/Mut15</strain>
    </source>
</reference>
<evidence type="ECO:0000256" key="3">
    <source>
        <dbReference type="SAM" id="MobiDB-lite"/>
    </source>
</evidence>
<dbReference type="PANTHER" id="PTHR35092">
    <property type="entry name" value="CHLORINASE MJ1651"/>
    <property type="match status" value="1"/>
</dbReference>
<dbReference type="InterPro" id="IPR023227">
    <property type="entry name" value="SAM_OH_AdoTrfase_C_sf"/>
</dbReference>
<feature type="region of interest" description="Disordered" evidence="3">
    <location>
        <begin position="207"/>
        <end position="226"/>
    </location>
</feature>
<evidence type="ECO:0000313" key="7">
    <source>
        <dbReference type="Proteomes" id="UP001201873"/>
    </source>
</evidence>
<accession>A0ABT0JY57</accession>
<feature type="domain" description="S-adenosyl-l-methionine hydroxide adenosyltransferase C-terminal" evidence="5">
    <location>
        <begin position="170"/>
        <end position="277"/>
    </location>
</feature>
<evidence type="ECO:0000259" key="5">
    <source>
        <dbReference type="Pfam" id="PF20257"/>
    </source>
</evidence>
<protein>
    <submittedName>
        <fullName evidence="6">SAM-dependent chlorinase/fluorinase</fullName>
    </submittedName>
</protein>
<dbReference type="InterPro" id="IPR023228">
    <property type="entry name" value="SAM_OH_AdoTrfase_N_sf"/>
</dbReference>
<gene>
    <name evidence="6" type="ORF">MXD59_11975</name>
</gene>
<name>A0ABT0JY57_9ACTN</name>
<dbReference type="InterPro" id="IPR046470">
    <property type="entry name" value="SAM_HAT_C"/>
</dbReference>
<dbReference type="Pfam" id="PF20257">
    <property type="entry name" value="SAM_HAT_C"/>
    <property type="match status" value="1"/>
</dbReference>
<sequence>MVSFTTDYGLADGFVAACHGVILRAVPTARILDITHLVPAGDVRRAATVLAQTVPALPPAAVHLAVVDPGVGTARRALALRAAHGWLVGPDNGLLIAAADRLGGIVAAVVLPVAPDVPATFHGRDVFAPAAAALLGGRALPDLGEPCDPATLVRLPPAYARLGSAGGLDAEVVLVDGFGNVQLAAEGGCLAEAGLVPGTRALLRRLPAGRTPRTGPAPSTSGQRLSEAGRLVAVGTTFGSVPSGEVLVYVDAAAMVAIALRDGDAASRLALVPGDRLALRPLGPPDL</sequence>
<dbReference type="Gene3D" id="3.40.50.10790">
    <property type="entry name" value="S-adenosyl-l-methionine hydroxide adenosyltransferase, N-terminal"/>
    <property type="match status" value="1"/>
</dbReference>
<evidence type="ECO:0000256" key="2">
    <source>
        <dbReference type="ARBA" id="ARBA00024035"/>
    </source>
</evidence>
<keyword evidence="1" id="KW-0949">S-adenosyl-L-methionine</keyword>
<proteinExistence type="inferred from homology"/>
<organism evidence="6 7">
    <name type="scientific">Frankia umida</name>
    <dbReference type="NCBI Taxonomy" id="573489"/>
    <lineage>
        <taxon>Bacteria</taxon>
        <taxon>Bacillati</taxon>
        <taxon>Actinomycetota</taxon>
        <taxon>Actinomycetes</taxon>
        <taxon>Frankiales</taxon>
        <taxon>Frankiaceae</taxon>
        <taxon>Frankia</taxon>
    </lineage>
</organism>
<dbReference type="PIRSF" id="PIRSF006779">
    <property type="entry name" value="UCP006779"/>
    <property type="match status" value="1"/>
</dbReference>
<evidence type="ECO:0000256" key="1">
    <source>
        <dbReference type="ARBA" id="ARBA00022691"/>
    </source>
</evidence>
<dbReference type="SUPFAM" id="SSF101852">
    <property type="entry name" value="Bacterial fluorinating enzyme, C-terminal domain"/>
    <property type="match status" value="1"/>
</dbReference>
<evidence type="ECO:0000259" key="4">
    <source>
        <dbReference type="Pfam" id="PF01887"/>
    </source>
</evidence>
<dbReference type="EMBL" id="JALKFT010000010">
    <property type="protein sequence ID" value="MCK9876482.1"/>
    <property type="molecule type" value="Genomic_DNA"/>
</dbReference>
<comment type="caution">
    <text evidence="6">The sequence shown here is derived from an EMBL/GenBank/DDBJ whole genome shotgun (WGS) entry which is preliminary data.</text>
</comment>
<feature type="domain" description="S-adenosyl-l-methionine hydroxide adenosyltransferase N-terminal" evidence="4">
    <location>
        <begin position="2"/>
        <end position="144"/>
    </location>
</feature>
<dbReference type="InterPro" id="IPR002747">
    <property type="entry name" value="SAM_OH_AdoTrfase"/>
</dbReference>
<dbReference type="Gene3D" id="2.40.30.90">
    <property type="entry name" value="Bacterial fluorinating enzyme like"/>
    <property type="match status" value="1"/>
</dbReference>
<dbReference type="Pfam" id="PF01887">
    <property type="entry name" value="SAM_HAT_N"/>
    <property type="match status" value="1"/>
</dbReference>
<dbReference type="Proteomes" id="UP001201873">
    <property type="component" value="Unassembled WGS sequence"/>
</dbReference>
<dbReference type="InterPro" id="IPR046469">
    <property type="entry name" value="SAM_HAT_N"/>
</dbReference>
<evidence type="ECO:0000313" key="6">
    <source>
        <dbReference type="EMBL" id="MCK9876482.1"/>
    </source>
</evidence>
<comment type="similarity">
    <text evidence="2">Belongs to the SAM hydrolase / SAM-dependent halogenase family.</text>
</comment>